<sequence>MSNQSIQPNTAFIGTVVQRVQPAARGGCDVRSCHYIAENVLFITYRDGSLGMVDTRSGEVLAVTTPSDTLCTTVLVAPATSLGSAVEERVAAARLDSLVLWCGFTDGQIRVIGPHPHCLQEDPLCTLVRHHGPISSFVHERGSHFVFSGAQDFTIVQWDLTTRAFIGRFHHGGSTVRALATRVDRLFSGGDDGTVKMWDVVQKSSREWTGGSRASITHMVTAGDTLWGAREDGTLDVWRATSGKLLASIPLSSHGPITLLLRVGPRIWASSMGITSVVDIESRRVIEERRDHNSNYVQCADVVASAMVSRVWIMPVDGSVVVMDTETPIGGDELALATALERREEEVVFLRESMAALQTQALELQRRCDDRVARAQLEALNIKDELERKAATVSDLHQQLNSTIEELHKREEQLAAKDAGVTMTSEDSNKSIRRVMTNHLQATEKRLLDAEIKIQALNAELLKERNVKESRIKETHVEEAAAYAKVNAALSSAELRRKELEKRIEELQDAYQRLEVEHKNVIETNADLTAKLGISRQKIEDAQQLVNQHAAQVKQSAREKAQLAAVARSLREAQSSPSVNAPVTSSTSQAPATKPKDAPTPTSPMSTTQKKRKSMPIPILPAKPQLERLFNYVRTVCTAADTPSDLPANMLMALRYELSRQQDPSLDDVVVAADATLPVSEYDVCQAIPKLDLGLEVLTTQHQYALLLTTLQYYEEQWPQWSRAQQVDWAQKKGLYPSILSFVRDVERLCANFNTLGAPRKDRMDKAARRAELLKANVRNATSLTQTELTSLVGTLPPAIAQRATRELQAGWKRLSHMARRALVFDAAAPYVNDWALLRSSQQAELFQALFTVPAPEELADYIKDLYTKRELPESSVHLLQSIKMIETQPTLGNLPLIRLIEHGRTRCVPDVETAIQNQVVNAQAEHLSRDQLHALMLDFHLQYTDKYDGLTFHEARLTMEYTAPRIVVPTAAVGELGSGATESSEVVYNATAARCADWDTRSTEAQLQWLKRFCEFPTLLSLRQRLRAMWPPVNLEPYAAALVTYSNSRKGTNAKMTLQTATRMLDHSYHVLPVDLQQFILQETFFQHIPPGIPRNADTMDRIATFPAFDTLKEEMKEWCGGAVDRIPQHIRGYLIIAVMPPSIINMTSRLELAEKFAGQYLPPIAEALRYGGGFDGLTGQLQDAVFSAMLSYFVPGWDERTATQQVDYIRLHRLHRNGPWMTLEDIVDSASATLVASAPDVPVTTYFPTLRAILRAHKLDQIAATSALPAADVSLLPHMKKASIATEGEGHHDGDGSLDFGSPSRSELSPLSAGVDKEVQATPYDIDALSRSGLSMSMPLYISPTSTAAGGGVSHSAYYRPQSHPSSLAHTASECGIPLRDFMLANPHVNEPYEPLPQGTPIYFPTIVGAHQQPSPLDPAMLLSPAAFAQQQQPVQQYYQDASQQQQYVQQQPQIQYIQQQQQQPATIFTLADVARQHNLDVHALLKANPTITSPTMPIPATTQVYLPPRTAVSTVAELARQYSTPVELLLNANPTLKGASDRVSTSQRIVLPQIQQQQIQYDLPVSLQVQQQQMHSAPAPLTLADFARQHNVDVNALLKANPTIASTTAPLPPATQIYLPARTAPAAVADIARQHGVPVEDVLRANPTLKGATDQVAPTQRIVLPPQPQVQYIQQPQYAQQSAVPVTLADIARQNNVDINALLKANPTIASPTVPIPPTMQVYLPARPAPTTVADVARQYNVPVQELLRVNPTLKGATDQVATTQRIVWPPPQQQQQPQIQYTQQQPGQQQAQPQVQYVQQPQVQYVQQPGQPQVQYIQQQQQQPQVQFVQQQPGQLVQQQPGSAQVQYVQQPQQLQPVGQHQYVQQQPIALQTLADIARQNNVDINALLKANPTIASPTVPIPPTTQVCLPARSAPTTVADVARQYNVPLQELLRVNPTLKGATDQVATTQRIVLPPPQGQQQQQPQIQYVQQPGQQQEPQVQYVQQQQQPQVQYLQQQPGQQQPQVQYIQQQQAVAPTTLADIAHQNNVDVATLLKANPNIASPTTPIPATTQVYLPARPAPASVADVARQYNVPVQELLRVNPTLKGATDQVAMTQRIVLPPQQQQQQQPQIQYVQQQSGQQQQPQLQYIQQQQQRPLQPQPAEYVQQPQLQYLQQQQQQPQVQYVQQQPQRNLLIQPNQTQFQQPQYQQQQVHYVQQPYATLPPAVHYAYNPSPQLQQEDVVTNPYYQATMSADESAVADALRVGTDSDDDDVMPVVIRRGTMNNNGGGKITRLSSDGGDSDDDDAIQGSVRLIRDSAMPLVAVTPKGHIRVDALASHFSCDEATLRRLNPKLADEGVVSVGPEDTIIVPHVDALAVPVPIHRTPVVYTGGQVASLEDLSRLMFGGEGDDSAVQRGVGWLLEANPVLASQLNEHANKGQAPLPEGTPVVIPPQLAAARQRKNSGTTTIVHRTSGNAETLMSIGHRYGVAPEHLARQCPSAGGLVEPLREGVELVIQRQNSEDEDGYLASIYKVNVERGDTASSLAKKLGIDVRKLKRANGWEHDTDPVAGSVIHLPGLASSDRSHSTESSNAAGEPWASVGTVHLTRRTDRHTCT</sequence>
<accession>A0A0S4IXN8</accession>
<feature type="region of interest" description="Disordered" evidence="6">
    <location>
        <begin position="568"/>
        <end position="617"/>
    </location>
</feature>
<dbReference type="InterPro" id="IPR036322">
    <property type="entry name" value="WD40_repeat_dom_sf"/>
</dbReference>
<dbReference type="OrthoDB" id="244784at2759"/>
<dbReference type="PROSITE" id="PS51782">
    <property type="entry name" value="LYSM"/>
    <property type="match status" value="1"/>
</dbReference>
<evidence type="ECO:0000256" key="3">
    <source>
        <dbReference type="ARBA" id="ARBA00022980"/>
    </source>
</evidence>
<proteinExistence type="predicted"/>
<feature type="region of interest" description="Disordered" evidence="6">
    <location>
        <begin position="2564"/>
        <end position="2602"/>
    </location>
</feature>
<keyword evidence="3" id="KW-0687">Ribonucleoprotein</keyword>
<evidence type="ECO:0000256" key="2">
    <source>
        <dbReference type="ARBA" id="ARBA00022737"/>
    </source>
</evidence>
<dbReference type="SMART" id="SM00257">
    <property type="entry name" value="LysM"/>
    <property type="match status" value="9"/>
</dbReference>
<keyword evidence="9" id="KW-1185">Reference proteome</keyword>
<evidence type="ECO:0000256" key="1">
    <source>
        <dbReference type="ARBA" id="ARBA00022574"/>
    </source>
</evidence>
<dbReference type="PROSITE" id="PS50082">
    <property type="entry name" value="WD_REPEATS_2"/>
    <property type="match status" value="1"/>
</dbReference>
<dbReference type="Pfam" id="PF00400">
    <property type="entry name" value="WD40"/>
    <property type="match status" value="1"/>
</dbReference>
<keyword evidence="1 4" id="KW-0853">WD repeat</keyword>
<keyword evidence="5" id="KW-0175">Coiled coil</keyword>
<dbReference type="SUPFAM" id="SSF50978">
    <property type="entry name" value="WD40 repeat-like"/>
    <property type="match status" value="1"/>
</dbReference>
<dbReference type="InterPro" id="IPR015943">
    <property type="entry name" value="WD40/YVTN_repeat-like_dom_sf"/>
</dbReference>
<dbReference type="CDD" id="cd00118">
    <property type="entry name" value="LysM"/>
    <property type="match status" value="1"/>
</dbReference>
<name>A0A0S4IXN8_BODSA</name>
<keyword evidence="3" id="KW-0689">Ribosomal protein</keyword>
<feature type="domain" description="LysM" evidence="7">
    <location>
        <begin position="2518"/>
        <end position="2562"/>
    </location>
</feature>
<feature type="region of interest" description="Disordered" evidence="6">
    <location>
        <begin position="1288"/>
        <end position="1314"/>
    </location>
</feature>
<dbReference type="VEuPathDB" id="TriTrypDB:BSAL_04220"/>
<evidence type="ECO:0000256" key="6">
    <source>
        <dbReference type="SAM" id="MobiDB-lite"/>
    </source>
</evidence>
<evidence type="ECO:0000256" key="4">
    <source>
        <dbReference type="PROSITE-ProRule" id="PRU00221"/>
    </source>
</evidence>
<evidence type="ECO:0000256" key="5">
    <source>
        <dbReference type="SAM" id="Coils"/>
    </source>
</evidence>
<dbReference type="Gene3D" id="2.130.10.10">
    <property type="entry name" value="YVTN repeat-like/Quinoprotein amine dehydrogenase"/>
    <property type="match status" value="1"/>
</dbReference>
<protein>
    <submittedName>
        <fullName evidence="8">LysM domain-containing protein, putative</fullName>
    </submittedName>
</protein>
<feature type="coiled-coil region" evidence="5">
    <location>
        <begin position="340"/>
        <end position="559"/>
    </location>
</feature>
<dbReference type="InterPro" id="IPR019775">
    <property type="entry name" value="WD40_repeat_CS"/>
</dbReference>
<evidence type="ECO:0000313" key="8">
    <source>
        <dbReference type="EMBL" id="CUF95319.1"/>
    </source>
</evidence>
<evidence type="ECO:0000259" key="7">
    <source>
        <dbReference type="PROSITE" id="PS51782"/>
    </source>
</evidence>
<gene>
    <name evidence="8" type="ORF">BSAL_04220</name>
</gene>
<keyword evidence="2" id="KW-0677">Repeat</keyword>
<evidence type="ECO:0000313" key="9">
    <source>
        <dbReference type="Proteomes" id="UP000051952"/>
    </source>
</evidence>
<dbReference type="InterPro" id="IPR018392">
    <property type="entry name" value="LysM"/>
</dbReference>
<feature type="repeat" description="WD" evidence="4">
    <location>
        <begin position="186"/>
        <end position="200"/>
    </location>
</feature>
<dbReference type="PANTHER" id="PTHR33734">
    <property type="entry name" value="LYSM DOMAIN-CONTAINING GPI-ANCHORED PROTEIN 2"/>
    <property type="match status" value="1"/>
</dbReference>
<organism evidence="8 9">
    <name type="scientific">Bodo saltans</name>
    <name type="common">Flagellated protozoan</name>
    <dbReference type="NCBI Taxonomy" id="75058"/>
    <lineage>
        <taxon>Eukaryota</taxon>
        <taxon>Discoba</taxon>
        <taxon>Euglenozoa</taxon>
        <taxon>Kinetoplastea</taxon>
        <taxon>Metakinetoplastina</taxon>
        <taxon>Eubodonida</taxon>
        <taxon>Bodonidae</taxon>
        <taxon>Bodo</taxon>
    </lineage>
</organism>
<reference evidence="9" key="1">
    <citation type="submission" date="2015-09" db="EMBL/GenBank/DDBJ databases">
        <authorList>
            <consortium name="Pathogen Informatics"/>
        </authorList>
    </citation>
    <scope>NUCLEOTIDE SEQUENCE [LARGE SCALE GENOMIC DNA]</scope>
    <source>
        <strain evidence="9">Lake Konstanz</strain>
    </source>
</reference>
<dbReference type="GO" id="GO:0005840">
    <property type="term" value="C:ribosome"/>
    <property type="evidence" value="ECO:0007669"/>
    <property type="project" value="UniProtKB-KW"/>
</dbReference>
<dbReference type="Gene3D" id="3.10.350.10">
    <property type="entry name" value="LysM domain"/>
    <property type="match status" value="1"/>
</dbReference>
<dbReference type="Pfam" id="PF01476">
    <property type="entry name" value="LysM"/>
    <property type="match status" value="5"/>
</dbReference>
<dbReference type="PROSITE" id="PS00678">
    <property type="entry name" value="WD_REPEATS_1"/>
    <property type="match status" value="1"/>
</dbReference>
<dbReference type="EMBL" id="CYKH01000459">
    <property type="protein sequence ID" value="CUF95319.1"/>
    <property type="molecule type" value="Genomic_DNA"/>
</dbReference>
<dbReference type="InterPro" id="IPR001680">
    <property type="entry name" value="WD40_rpt"/>
</dbReference>
<dbReference type="InterPro" id="IPR036779">
    <property type="entry name" value="LysM_dom_sf"/>
</dbReference>
<dbReference type="Proteomes" id="UP000051952">
    <property type="component" value="Unassembled WGS sequence"/>
</dbReference>
<dbReference type="SMART" id="SM00320">
    <property type="entry name" value="WD40"/>
    <property type="match status" value="2"/>
</dbReference>
<feature type="compositionally biased region" description="Polar residues" evidence="6">
    <location>
        <begin position="572"/>
        <end position="589"/>
    </location>
</feature>
<dbReference type="PANTHER" id="PTHR33734:SF22">
    <property type="entry name" value="MEMBRANE-BOUND LYTIC MUREIN TRANSGLYCOSYLASE D"/>
    <property type="match status" value="1"/>
</dbReference>